<evidence type="ECO:0000256" key="2">
    <source>
        <dbReference type="ARBA" id="ARBA00022729"/>
    </source>
</evidence>
<protein>
    <recommendedName>
        <fullName evidence="5">Wall-associated receptor kinase galacturonan-binding domain-containing protein</fullName>
    </recommendedName>
</protein>
<keyword evidence="2 4" id="KW-0732">Signal</keyword>
<dbReference type="AlphaFoldDB" id="A0A5J9T1S6"/>
<dbReference type="Pfam" id="PF13947">
    <property type="entry name" value="GUB_WAK_bind"/>
    <property type="match status" value="1"/>
</dbReference>
<sequence>MTMHTLVIAGLLLQVVATTATAANIALPGCESKCGDIDVPYPFGTTAGCYRPGFKVTCHRSANNHSPPRLTLGSGRHGRQVLEISVLNSTVRIRSSVWYFSIGDTSTARLQVVHGGLPYVVSAARNRLVHVGCGFRAVSWTTPGPASSSSSSSGAAPRRTCSSSCPEREAQLIRRYRCDGIGCCDAVVPAGALTSFRARLEWSNRTKGSDASEARMVVVEHAWWHDAMNLFMLKVSLLAAGRASGMPIPAILDWAFDNSSTCAEAAKRSDFGCITQHSECHNYPQVAPMATSAGATMVTKATHTYEMDARVRENMFQPVIEEGEDEAKQVAAIEALCLQMKGDERPTMRHVEMRLQGLQCSDKNFQKNPGEQEVQIRPSNRPIQGYNTVVGHNNNNTRRYSLEREFLLSTTLPR</sequence>
<evidence type="ECO:0000313" key="7">
    <source>
        <dbReference type="Proteomes" id="UP000324897"/>
    </source>
</evidence>
<comment type="subcellular location">
    <subcellularLocation>
        <location evidence="1">Membrane</location>
        <topology evidence="1">Single-pass membrane protein</topology>
    </subcellularLocation>
</comment>
<evidence type="ECO:0000256" key="1">
    <source>
        <dbReference type="ARBA" id="ARBA00004167"/>
    </source>
</evidence>
<feature type="region of interest" description="Disordered" evidence="3">
    <location>
        <begin position="142"/>
        <end position="162"/>
    </location>
</feature>
<evidence type="ECO:0000256" key="3">
    <source>
        <dbReference type="SAM" id="MobiDB-lite"/>
    </source>
</evidence>
<evidence type="ECO:0000256" key="4">
    <source>
        <dbReference type="SAM" id="SignalP"/>
    </source>
</evidence>
<accession>A0A5J9T1S6</accession>
<dbReference type="GO" id="GO:0030247">
    <property type="term" value="F:polysaccharide binding"/>
    <property type="evidence" value="ECO:0007669"/>
    <property type="project" value="InterPro"/>
</dbReference>
<dbReference type="EMBL" id="RWGY01000051">
    <property type="protein sequence ID" value="TVU05252.1"/>
    <property type="molecule type" value="Genomic_DNA"/>
</dbReference>
<gene>
    <name evidence="6" type="ORF">EJB05_48410</name>
</gene>
<dbReference type="PANTHER" id="PTHR33491">
    <property type="entry name" value="OSJNBA0016N04.9 PROTEIN"/>
    <property type="match status" value="1"/>
</dbReference>
<keyword evidence="7" id="KW-1185">Reference proteome</keyword>
<organism evidence="6 7">
    <name type="scientific">Eragrostis curvula</name>
    <name type="common">weeping love grass</name>
    <dbReference type="NCBI Taxonomy" id="38414"/>
    <lineage>
        <taxon>Eukaryota</taxon>
        <taxon>Viridiplantae</taxon>
        <taxon>Streptophyta</taxon>
        <taxon>Embryophyta</taxon>
        <taxon>Tracheophyta</taxon>
        <taxon>Spermatophyta</taxon>
        <taxon>Magnoliopsida</taxon>
        <taxon>Liliopsida</taxon>
        <taxon>Poales</taxon>
        <taxon>Poaceae</taxon>
        <taxon>PACMAD clade</taxon>
        <taxon>Chloridoideae</taxon>
        <taxon>Eragrostideae</taxon>
        <taxon>Eragrostidinae</taxon>
        <taxon>Eragrostis</taxon>
    </lineage>
</organism>
<dbReference type="GO" id="GO:0016020">
    <property type="term" value="C:membrane"/>
    <property type="evidence" value="ECO:0007669"/>
    <property type="project" value="UniProtKB-SubCell"/>
</dbReference>
<dbReference type="InterPro" id="IPR025287">
    <property type="entry name" value="WAK_GUB"/>
</dbReference>
<dbReference type="Proteomes" id="UP000324897">
    <property type="component" value="Unassembled WGS sequence"/>
</dbReference>
<dbReference type="Gramene" id="TVU05252">
    <property type="protein sequence ID" value="TVU05252"/>
    <property type="gene ID" value="EJB05_48410"/>
</dbReference>
<reference evidence="6 7" key="1">
    <citation type="journal article" date="2019" name="Sci. Rep.">
        <title>A high-quality genome of Eragrostis curvula grass provides insights into Poaceae evolution and supports new strategies to enhance forage quality.</title>
        <authorList>
            <person name="Carballo J."/>
            <person name="Santos B.A.C.M."/>
            <person name="Zappacosta D."/>
            <person name="Garbus I."/>
            <person name="Selva J.P."/>
            <person name="Gallo C.A."/>
            <person name="Diaz A."/>
            <person name="Albertini E."/>
            <person name="Caccamo M."/>
            <person name="Echenique V."/>
        </authorList>
    </citation>
    <scope>NUCLEOTIDE SEQUENCE [LARGE SCALE GENOMIC DNA]</scope>
    <source>
        <strain evidence="7">cv. Victoria</strain>
        <tissue evidence="6">Leaf</tissue>
    </source>
</reference>
<feature type="domain" description="Wall-associated receptor kinase galacturonan-binding" evidence="5">
    <location>
        <begin position="30"/>
        <end position="93"/>
    </location>
</feature>
<feature type="chain" id="PRO_5023833045" description="Wall-associated receptor kinase galacturonan-binding domain-containing protein" evidence="4">
    <location>
        <begin position="23"/>
        <end position="414"/>
    </location>
</feature>
<feature type="non-terminal residue" evidence="6">
    <location>
        <position position="1"/>
    </location>
</feature>
<proteinExistence type="predicted"/>
<feature type="compositionally biased region" description="Low complexity" evidence="3">
    <location>
        <begin position="143"/>
        <end position="157"/>
    </location>
</feature>
<name>A0A5J9T1S6_9POAL</name>
<evidence type="ECO:0000259" key="5">
    <source>
        <dbReference type="Pfam" id="PF13947"/>
    </source>
</evidence>
<evidence type="ECO:0000313" key="6">
    <source>
        <dbReference type="EMBL" id="TVU05252.1"/>
    </source>
</evidence>
<dbReference type="OrthoDB" id="695147at2759"/>
<comment type="caution">
    <text evidence="6">The sequence shown here is derived from an EMBL/GenBank/DDBJ whole genome shotgun (WGS) entry which is preliminary data.</text>
</comment>
<feature type="signal peptide" evidence="4">
    <location>
        <begin position="1"/>
        <end position="22"/>
    </location>
</feature>